<feature type="transmembrane region" description="Helical" evidence="1">
    <location>
        <begin position="652"/>
        <end position="678"/>
    </location>
</feature>
<sequence length="1198" mass="133626">MQEYPDKTILNSETDASLYGFYASLGAGGFLLAYAIYYVTIVNVTSDYAYLTLGIVTGATAISCIIFHEWLSRTKGQERNENAIEEYSAATAVLMGSLSAIWLSRFLVFFMGKENEWIEIQDRDIWIPVWLSLLQTISIIIVMEISIKMINRHSLGTLPRTIVILAPISLAFSAISIWMDYSNGVLDIFLTSSFILLMTSSILASLRLNRSALYLLASGLAVALPLLLGIYNFEHISLLVPFVIIIGITATDKSLSQQMIERGSGVVVSAILFAQIIAAGSQTSYIFVGLIDSSEPFGLTFWLWVSLLIGWFAPTAMLRTPAMPIALALSLTLLSSEAALIGWFIGFLAFIYLETREQARDWVVKATYFAMIIAWLISSVIGTESEIDLINIGDFTIDSTTGSSLILFPLILALGYWCQNRGRFGDIFGPSLVILAASINIVLLSESSILFPLIIVVSSIITFYNYISREEISLDALLDRNVYSSYVLLPILLVNLQVFGTFELFNIDLFSIIFALIIYTICHTYRKNSENFILRSEFTFVIILIFIALVANIPEESEKIIQLILIILAILVILIAIEAGAIRSSTPVERLIGIIFLLPIAAISSAILLEENGSIYTLILHDLLILSAPFVVNMKLKKIHDLSQEARNYGSLTLISLVLIGLTDISGGLLAIPVYTLVVYRATKHVSTPLLLILPLVSVGYATIFGSNYSDNSILWPLLESIPYLGQNSELFILITPRWSSLLLLFLPLMVLVNIPIENRRPEGSRYGPEQFFGPLIAVLLGISFLLPDEKLAPIFIISLLTYGSWKYGLGHWFWITPIGAYWAILNLTQLMNLGDDYHTGYATFVAGLIGLIQYLLIRNGILYTNFKDNFSIDQLEYLAPVSRIWGYSFLLLSDDISDFIPFFTSLIIAFDTFYNNRTWLFHSSILLQTLTLYFLLDGQVAFGYVSLWPSFIGICMIYCSWADYNPFPIDENLSESIINFDYQYNLGLIGSLFTILFMMPFAEEIGLLDFFAIVIIIIAGHHMILGFKRDQGWRRLFGLVGVPLGLISLGSQFAGLILVLMLFLAALTLIGQAVLYSSKGGLGIGSTIEGAEPILSKIGLPEKTEDKQKKNEIPTNVNESIDNLTKEEPKENIVINISSSPVFTSDKSNFKIKLDNLLLEKMDINIEDAYKSFDSSIWSPILRINPDGKLLLEWERI</sequence>
<feature type="transmembrane region" description="Helical" evidence="1">
    <location>
        <begin position="48"/>
        <end position="67"/>
    </location>
</feature>
<evidence type="ECO:0000256" key="1">
    <source>
        <dbReference type="SAM" id="Phobius"/>
    </source>
</evidence>
<dbReference type="EMBL" id="KP211853">
    <property type="protein sequence ID" value="ANV79834.1"/>
    <property type="molecule type" value="Genomic_DNA"/>
</dbReference>
<dbReference type="AlphaFoldDB" id="A0A1B1TC33"/>
<reference evidence="2" key="1">
    <citation type="submission" date="2014-11" db="EMBL/GenBank/DDBJ databases">
        <authorList>
            <person name="Zhu J."/>
            <person name="Qi W."/>
            <person name="Song R."/>
        </authorList>
    </citation>
    <scope>NUCLEOTIDE SEQUENCE</scope>
</reference>
<feature type="transmembrane region" description="Helical" evidence="1">
    <location>
        <begin position="943"/>
        <end position="962"/>
    </location>
</feature>
<feature type="transmembrane region" description="Helical" evidence="1">
    <location>
        <begin position="157"/>
        <end position="179"/>
    </location>
</feature>
<feature type="transmembrane region" description="Helical" evidence="1">
    <location>
        <begin position="449"/>
        <end position="467"/>
    </location>
</feature>
<reference evidence="2" key="2">
    <citation type="journal article" date="2015" name="ISME J.">
        <title>A new class of marine Euryarchaeota group II from the Mediterranean deep chlorophyll maximum.</title>
        <authorList>
            <person name="Martin-Cuadrado A.B."/>
            <person name="Garcia-Heredia I."/>
            <person name="Molto A.G."/>
            <person name="Lopez-Ubeda R."/>
            <person name="Kimes N."/>
            <person name="Lopez-Garcia P."/>
            <person name="Moreira D."/>
            <person name="Rodriguez-Valera F."/>
        </authorList>
    </citation>
    <scope>NUCLEOTIDE SEQUENCE</scope>
</reference>
<feature type="transmembrane region" description="Helical" evidence="1">
    <location>
        <begin position="772"/>
        <end position="788"/>
    </location>
</feature>
<feature type="transmembrane region" description="Helical" evidence="1">
    <location>
        <begin position="690"/>
        <end position="710"/>
    </location>
</feature>
<keyword evidence="1" id="KW-1133">Transmembrane helix</keyword>
<feature type="transmembrane region" description="Helical" evidence="1">
    <location>
        <begin position="591"/>
        <end position="609"/>
    </location>
</feature>
<keyword evidence="1" id="KW-0472">Membrane</keyword>
<feature type="transmembrane region" description="Helical" evidence="1">
    <location>
        <begin position="920"/>
        <end position="937"/>
    </location>
</feature>
<feature type="transmembrane region" description="Helical" evidence="1">
    <location>
        <begin position="125"/>
        <end position="145"/>
    </location>
</feature>
<feature type="transmembrane region" description="Helical" evidence="1">
    <location>
        <begin position="1033"/>
        <end position="1051"/>
    </location>
</feature>
<feature type="transmembrane region" description="Helical" evidence="1">
    <location>
        <begin position="487"/>
        <end position="520"/>
    </location>
</feature>
<feature type="transmembrane region" description="Helical" evidence="1">
    <location>
        <begin position="983"/>
        <end position="1000"/>
    </location>
</feature>
<feature type="transmembrane region" description="Helical" evidence="1">
    <location>
        <begin position="560"/>
        <end position="579"/>
    </location>
</feature>
<feature type="transmembrane region" description="Helical" evidence="1">
    <location>
        <begin position="365"/>
        <end position="383"/>
    </location>
</feature>
<feature type="transmembrane region" description="Helical" evidence="1">
    <location>
        <begin position="808"/>
        <end position="826"/>
    </location>
</feature>
<keyword evidence="1" id="KW-0812">Transmembrane</keyword>
<feature type="transmembrane region" description="Helical" evidence="1">
    <location>
        <begin position="838"/>
        <end position="858"/>
    </location>
</feature>
<feature type="transmembrane region" description="Helical" evidence="1">
    <location>
        <begin position="427"/>
        <end position="444"/>
    </location>
</feature>
<evidence type="ECO:0000313" key="2">
    <source>
        <dbReference type="EMBL" id="ANV79834.1"/>
    </source>
</evidence>
<organism evidence="2">
    <name type="scientific">uncultured Poseidoniia archaeon</name>
    <dbReference type="NCBI Taxonomy" id="1697135"/>
    <lineage>
        <taxon>Archaea</taxon>
        <taxon>Methanobacteriati</taxon>
        <taxon>Thermoplasmatota</taxon>
        <taxon>Candidatus Poseidoniia</taxon>
        <taxon>environmental samples</taxon>
    </lineage>
</organism>
<proteinExistence type="predicted"/>
<feature type="transmembrane region" description="Helical" evidence="1">
    <location>
        <begin position="185"/>
        <end position="206"/>
    </location>
</feature>
<feature type="transmembrane region" description="Helical" evidence="1">
    <location>
        <begin position="1006"/>
        <end position="1026"/>
    </location>
</feature>
<feature type="transmembrane region" description="Helical" evidence="1">
    <location>
        <begin position="297"/>
        <end position="318"/>
    </location>
</feature>
<feature type="transmembrane region" description="Helical" evidence="1">
    <location>
        <begin position="532"/>
        <end position="554"/>
    </location>
</feature>
<name>A0A1B1TC33_9ARCH</name>
<feature type="transmembrane region" description="Helical" evidence="1">
    <location>
        <begin position="731"/>
        <end position="752"/>
    </location>
</feature>
<feature type="transmembrane region" description="Helical" evidence="1">
    <location>
        <begin position="213"/>
        <end position="230"/>
    </location>
</feature>
<feature type="transmembrane region" description="Helical" evidence="1">
    <location>
        <begin position="87"/>
        <end position="105"/>
    </location>
</feature>
<feature type="transmembrane region" description="Helical" evidence="1">
    <location>
        <begin position="267"/>
        <end position="291"/>
    </location>
</feature>
<accession>A0A1B1TC33</accession>
<feature type="transmembrane region" description="Helical" evidence="1">
    <location>
        <begin position="615"/>
        <end position="632"/>
    </location>
</feature>
<feature type="transmembrane region" description="Helical" evidence="1">
    <location>
        <begin position="395"/>
        <end position="415"/>
    </location>
</feature>
<feature type="transmembrane region" description="Helical" evidence="1">
    <location>
        <begin position="21"/>
        <end position="42"/>
    </location>
</feature>
<protein>
    <submittedName>
        <fullName evidence="2">Uncharacterized protein</fullName>
    </submittedName>
</protein>
<feature type="transmembrane region" description="Helical" evidence="1">
    <location>
        <begin position="325"/>
        <end position="353"/>
    </location>
</feature>